<dbReference type="RefSeq" id="WP_096005041.1">
    <property type="nucleotide sequence ID" value="NZ_NTMR01000013.1"/>
</dbReference>
<accession>A0A2A3MGU9</accession>
<dbReference type="AlphaFoldDB" id="A0A2A3MGU9"/>
<reference evidence="1 2" key="1">
    <citation type="submission" date="2017-09" db="EMBL/GenBank/DDBJ databases">
        <title>Pseudomonas abyssi sp. nov. isolated from Abyssopelagic Water.</title>
        <authorList>
            <person name="Wei Y."/>
        </authorList>
    </citation>
    <scope>NUCLEOTIDE SEQUENCE [LARGE SCALE GENOMIC DNA]</scope>
    <source>
        <strain evidence="1 2">MT5</strain>
    </source>
</reference>
<gene>
    <name evidence="1" type="ORF">CNQ84_11660</name>
</gene>
<sequence length="598" mass="65578">MSKLPLAEAVERFRSNDERLAQFVNDPDGTGTFETSAGEQVKTLPALAQEAQSLELRLADSSSAAPARGSSMVGHDGGTVAIALDELFDRADHAARARFGEALLNKINENRSWIYPWGGRGITVLGDSISHMAFSRDAFKNNWTNILKRCVNAEFDKSSYGFVSLLPTLGSGATLSKEIHTVTRTGAWTELTTSDCEWSLSGFALESSTTGDTLDVVVPSFQRHFGVWYHSFAGGGTFEIYVNDVLQATVSTDGTAGSTRTSGLNLGRLDLLDNGKGACKITLKVASGLVRLMGISYENAEYDFQLSNFSQSGRRLRWVSQEVIQKCVRGSTTFILALGYNDNASAEADPDYFAAVQQRIDWIIAEATTYGVKLLVLDFVWTRAQTRALPTELKRCADAVPGSTYLRFGDYLKTDGALADGSWLTNEIRLYDDAAHPNVLGHKVIGETVAKVMGLSVNSKRAALDMHDFWMPIQLTGYLKNTFADPLQVTAFKRQGSVLLFRLYLYNETVNNSSVAVPAGNYDLISSAELPDDVYVPSSTFYPLVWSTAEDESTTPYISAFLEARFGKNGFRLLVKNTTKRNIEGAVVVPVFRSPERM</sequence>
<evidence type="ECO:0000313" key="2">
    <source>
        <dbReference type="Proteomes" id="UP000242313"/>
    </source>
</evidence>
<dbReference type="Gene3D" id="3.40.50.1110">
    <property type="entry name" value="SGNH hydrolase"/>
    <property type="match status" value="1"/>
</dbReference>
<comment type="caution">
    <text evidence="1">The sequence shown here is derived from an EMBL/GenBank/DDBJ whole genome shotgun (WGS) entry which is preliminary data.</text>
</comment>
<dbReference type="EMBL" id="NTMR01000013">
    <property type="protein sequence ID" value="PBK04002.1"/>
    <property type="molecule type" value="Genomic_DNA"/>
</dbReference>
<keyword evidence="2" id="KW-1185">Reference proteome</keyword>
<evidence type="ECO:0000313" key="1">
    <source>
        <dbReference type="EMBL" id="PBK04002.1"/>
    </source>
</evidence>
<dbReference type="GO" id="GO:0016788">
    <property type="term" value="F:hydrolase activity, acting on ester bonds"/>
    <property type="evidence" value="ECO:0007669"/>
    <property type="project" value="UniProtKB-ARBA"/>
</dbReference>
<dbReference type="InterPro" id="IPR036514">
    <property type="entry name" value="SGNH_hydro_sf"/>
</dbReference>
<proteinExistence type="predicted"/>
<dbReference type="SUPFAM" id="SSF52266">
    <property type="entry name" value="SGNH hydrolase"/>
    <property type="match status" value="1"/>
</dbReference>
<protein>
    <submittedName>
        <fullName evidence="1">Uncharacterized protein</fullName>
    </submittedName>
</protein>
<organism evidence="1 2">
    <name type="scientific">Pseudomonas abyssi</name>
    <dbReference type="NCBI Taxonomy" id="170540"/>
    <lineage>
        <taxon>Bacteria</taxon>
        <taxon>Pseudomonadati</taxon>
        <taxon>Pseudomonadota</taxon>
        <taxon>Gammaproteobacteria</taxon>
        <taxon>Pseudomonadales</taxon>
        <taxon>Pseudomonadaceae</taxon>
        <taxon>Pseudomonas</taxon>
    </lineage>
</organism>
<dbReference type="Proteomes" id="UP000242313">
    <property type="component" value="Unassembled WGS sequence"/>
</dbReference>
<name>A0A2A3MGU9_9PSED</name>